<proteinExistence type="predicted"/>
<dbReference type="AlphaFoldDB" id="A0A0E9S1K5"/>
<reference evidence="1" key="1">
    <citation type="submission" date="2014-11" db="EMBL/GenBank/DDBJ databases">
        <authorList>
            <person name="Amaro Gonzalez C."/>
        </authorList>
    </citation>
    <scope>NUCLEOTIDE SEQUENCE</scope>
</reference>
<accession>A0A0E9S1K5</accession>
<name>A0A0E9S1K5_ANGAN</name>
<sequence length="48" mass="5508">MVFVQFFDAGDQCYFAFTLLSYSTLECQLGVKCCSPWTILITVKQAYQ</sequence>
<reference evidence="1" key="2">
    <citation type="journal article" date="2015" name="Fish Shellfish Immunol.">
        <title>Early steps in the European eel (Anguilla anguilla)-Vibrio vulnificus interaction in the gills: Role of the RtxA13 toxin.</title>
        <authorList>
            <person name="Callol A."/>
            <person name="Pajuelo D."/>
            <person name="Ebbesson L."/>
            <person name="Teles M."/>
            <person name="MacKenzie S."/>
            <person name="Amaro C."/>
        </authorList>
    </citation>
    <scope>NUCLEOTIDE SEQUENCE</scope>
</reference>
<organism evidence="1">
    <name type="scientific">Anguilla anguilla</name>
    <name type="common">European freshwater eel</name>
    <name type="synonym">Muraena anguilla</name>
    <dbReference type="NCBI Taxonomy" id="7936"/>
    <lineage>
        <taxon>Eukaryota</taxon>
        <taxon>Metazoa</taxon>
        <taxon>Chordata</taxon>
        <taxon>Craniata</taxon>
        <taxon>Vertebrata</taxon>
        <taxon>Euteleostomi</taxon>
        <taxon>Actinopterygii</taxon>
        <taxon>Neopterygii</taxon>
        <taxon>Teleostei</taxon>
        <taxon>Anguilliformes</taxon>
        <taxon>Anguillidae</taxon>
        <taxon>Anguilla</taxon>
    </lineage>
</organism>
<protein>
    <submittedName>
        <fullName evidence="1">Uncharacterized protein</fullName>
    </submittedName>
</protein>
<dbReference type="EMBL" id="GBXM01073396">
    <property type="protein sequence ID" value="JAH35181.1"/>
    <property type="molecule type" value="Transcribed_RNA"/>
</dbReference>
<evidence type="ECO:0000313" key="1">
    <source>
        <dbReference type="EMBL" id="JAH35181.1"/>
    </source>
</evidence>